<gene>
    <name evidence="1" type="ordered locus">Dde_2175</name>
</gene>
<dbReference type="KEGG" id="dde:Dde_2175"/>
<dbReference type="EMBL" id="CP000112">
    <property type="protein sequence ID" value="ABB38972.1"/>
    <property type="molecule type" value="Genomic_DNA"/>
</dbReference>
<dbReference type="Proteomes" id="UP000002710">
    <property type="component" value="Chromosome"/>
</dbReference>
<organism evidence="1 2">
    <name type="scientific">Oleidesulfovibrio alaskensis (strain ATCC BAA-1058 / DSM 17464 / G20)</name>
    <name type="common">Desulfovibrio alaskensis</name>
    <dbReference type="NCBI Taxonomy" id="207559"/>
    <lineage>
        <taxon>Bacteria</taxon>
        <taxon>Pseudomonadati</taxon>
        <taxon>Thermodesulfobacteriota</taxon>
        <taxon>Desulfovibrionia</taxon>
        <taxon>Desulfovibrionales</taxon>
        <taxon>Desulfovibrionaceae</taxon>
        <taxon>Oleidesulfovibrio</taxon>
    </lineage>
</organism>
<dbReference type="STRING" id="207559.Dde_2175"/>
<sequence>MGTVCRMPGVACDFYVSGHCLYEEELNPGLDESFHCTEIVRIVAAYEELMNRADGFNLSGDKAFNVIFRLMEGVPPAGSACEEYRPEGGCRGCGGCAGEEDDGAPESIDCTHSLGGLCILRLPACEGVCRRFRFRTEQPSES</sequence>
<proteinExistence type="predicted"/>
<dbReference type="eggNOG" id="ENOG5033HBG">
    <property type="taxonomic scope" value="Bacteria"/>
</dbReference>
<accession>Q30ZC4</accession>
<dbReference type="AlphaFoldDB" id="Q30ZC4"/>
<evidence type="ECO:0000313" key="1">
    <source>
        <dbReference type="EMBL" id="ABB38972.1"/>
    </source>
</evidence>
<dbReference type="HOGENOM" id="CLU_134296_0_0_7"/>
<reference evidence="1 2" key="1">
    <citation type="journal article" date="2011" name="J. Bacteriol.">
        <title>Complete genome sequence and updated annotation of Desulfovibrio alaskensis G20.</title>
        <authorList>
            <person name="Hauser L.J."/>
            <person name="Land M.L."/>
            <person name="Brown S.D."/>
            <person name="Larimer F."/>
            <person name="Keller K.L."/>
            <person name="Rapp-Giles B.J."/>
            <person name="Price M.N."/>
            <person name="Lin M."/>
            <person name="Bruce D.C."/>
            <person name="Detter J.C."/>
            <person name="Tapia R."/>
            <person name="Han C.S."/>
            <person name="Goodwin L.A."/>
            <person name="Cheng J.F."/>
            <person name="Pitluck S."/>
            <person name="Copeland A."/>
            <person name="Lucas S."/>
            <person name="Nolan M."/>
            <person name="Lapidus A.L."/>
            <person name="Palumbo A.V."/>
            <person name="Wall J.D."/>
        </authorList>
    </citation>
    <scope>NUCLEOTIDE SEQUENCE [LARGE SCALE GENOMIC DNA]</scope>
    <source>
        <strain evidence="2">ATCC BAA 1058 / DSM 17464 / G20</strain>
    </source>
</reference>
<keyword evidence="2" id="KW-1185">Reference proteome</keyword>
<name>Q30ZC4_OLEA2</name>
<evidence type="ECO:0000313" key="2">
    <source>
        <dbReference type="Proteomes" id="UP000002710"/>
    </source>
</evidence>
<protein>
    <submittedName>
        <fullName evidence="1">Uncharacterized protein</fullName>
    </submittedName>
</protein>